<protein>
    <submittedName>
        <fullName evidence="7">23S rRNA (Uracil(1939)-C(5))-methyltransferase RlmD</fullName>
        <ecNumber evidence="7">2.1.1.190</ecNumber>
    </submittedName>
</protein>
<keyword evidence="3 4" id="KW-0949">S-adenosyl-L-methionine</keyword>
<dbReference type="Gene3D" id="2.40.50.1070">
    <property type="match status" value="1"/>
</dbReference>
<evidence type="ECO:0000256" key="1">
    <source>
        <dbReference type="ARBA" id="ARBA00022603"/>
    </source>
</evidence>
<accession>A0ABS0LQ48</accession>
<proteinExistence type="inferred from homology"/>
<keyword evidence="2 4" id="KW-0808">Transferase</keyword>
<sequence length="461" mass="52699">MVEINRYQKNQELMGEVVDLTHEGMGVVKLEGYPFFVEGSLTGETIKFKATKVGKKYGYGRLMEILVESPDRVAMTDDIGRLTGTMTLQHLSYEGQLQFKKKQVKDAFERIGQFQEVVVQNTLGMENPWQYRNKAQIPVREINGRLETGFYRKNSHELIPVENYYIQDPVIDQTILTVRDILRDYQLTAYDEHTHTGLLRHIIVKRGHHTRQIMIVLVTNGKKIPHLDEIVERLQHEIPEMVSLIQNINQQKTNVILGRQSYCLWGQPYYQDQMLGITFNISAQSFYQVNTPQAERMYQLALDLADLQGGETVLDAYCGIGTITLALAKKAEHVYAMEIVSEAIEMARDNAELNQIENAHFEVGKAEDWLPRWNEAGIHFDIVVVDPPRKGLDVNFVEALIEQAPPKIVYISCNPSTQARDCRLLADAGYQLKYIQPVDLFGQTSHVETIAFLVKSSHSED</sequence>
<gene>
    <name evidence="7" type="primary">rlmD</name>
    <name evidence="7" type="ORF">HZY91_05185</name>
</gene>
<dbReference type="EC" id="2.1.1.190" evidence="7"/>
<dbReference type="Proteomes" id="UP000721415">
    <property type="component" value="Unassembled WGS sequence"/>
</dbReference>
<dbReference type="PANTHER" id="PTHR11061:SF30">
    <property type="entry name" value="TRNA (URACIL(54)-C(5))-METHYLTRANSFERASE"/>
    <property type="match status" value="1"/>
</dbReference>
<dbReference type="Gene3D" id="2.40.50.140">
    <property type="entry name" value="Nucleic acid-binding proteins"/>
    <property type="match status" value="1"/>
</dbReference>
<dbReference type="InterPro" id="IPR002792">
    <property type="entry name" value="TRAM_dom"/>
</dbReference>
<keyword evidence="1 4" id="KW-0489">Methyltransferase</keyword>
<dbReference type="Gene3D" id="3.40.50.150">
    <property type="entry name" value="Vaccinia Virus protein VP39"/>
    <property type="match status" value="1"/>
</dbReference>
<dbReference type="GO" id="GO:0008168">
    <property type="term" value="F:methyltransferase activity"/>
    <property type="evidence" value="ECO:0007669"/>
    <property type="project" value="UniProtKB-KW"/>
</dbReference>
<comment type="caution">
    <text evidence="7">The sequence shown here is derived from an EMBL/GenBank/DDBJ whole genome shotgun (WGS) entry which is preliminary data.</text>
</comment>
<dbReference type="PROSITE" id="PS50926">
    <property type="entry name" value="TRAM"/>
    <property type="match status" value="1"/>
</dbReference>
<dbReference type="SUPFAM" id="SSF53335">
    <property type="entry name" value="S-adenosyl-L-methionine-dependent methyltransferases"/>
    <property type="match status" value="1"/>
</dbReference>
<dbReference type="GO" id="GO:0032259">
    <property type="term" value="P:methylation"/>
    <property type="evidence" value="ECO:0007669"/>
    <property type="project" value="UniProtKB-KW"/>
</dbReference>
<dbReference type="InterPro" id="IPR010280">
    <property type="entry name" value="U5_MeTrfase_fam"/>
</dbReference>
<dbReference type="PROSITE" id="PS01230">
    <property type="entry name" value="TRMA_1"/>
    <property type="match status" value="1"/>
</dbReference>
<evidence type="ECO:0000259" key="6">
    <source>
        <dbReference type="PROSITE" id="PS50926"/>
    </source>
</evidence>
<evidence type="ECO:0000256" key="4">
    <source>
        <dbReference type="PROSITE-ProRule" id="PRU01024"/>
    </source>
</evidence>
<feature type="domain" description="TRAM" evidence="6">
    <location>
        <begin position="6"/>
        <end position="64"/>
    </location>
</feature>
<feature type="binding site" evidence="4">
    <location>
        <position position="386"/>
    </location>
    <ligand>
        <name>S-adenosyl-L-methionine</name>
        <dbReference type="ChEBI" id="CHEBI:59789"/>
    </ligand>
</feature>
<feature type="binding site" evidence="4">
    <location>
        <position position="317"/>
    </location>
    <ligand>
        <name>S-adenosyl-L-methionine</name>
        <dbReference type="ChEBI" id="CHEBI:59789"/>
    </ligand>
</feature>
<dbReference type="RefSeq" id="WP_197115187.1">
    <property type="nucleotide sequence ID" value="NZ_JACBXQ010000002.1"/>
</dbReference>
<dbReference type="InterPro" id="IPR029063">
    <property type="entry name" value="SAM-dependent_MTases_sf"/>
</dbReference>
<dbReference type="NCBIfam" id="TIGR00479">
    <property type="entry name" value="rumA"/>
    <property type="match status" value="1"/>
</dbReference>
<comment type="similarity">
    <text evidence="4">Belongs to the class I-like SAM-binding methyltransferase superfamily. RNA M5U methyltransferase family.</text>
</comment>
<evidence type="ECO:0000256" key="5">
    <source>
        <dbReference type="PROSITE-ProRule" id="PRU10015"/>
    </source>
</evidence>
<dbReference type="SUPFAM" id="SSF50249">
    <property type="entry name" value="Nucleic acid-binding proteins"/>
    <property type="match status" value="1"/>
</dbReference>
<dbReference type="EMBL" id="JACBXQ010000002">
    <property type="protein sequence ID" value="MBG9986285.1"/>
    <property type="molecule type" value="Genomic_DNA"/>
</dbReference>
<dbReference type="PANTHER" id="PTHR11061">
    <property type="entry name" value="RNA M5U METHYLTRANSFERASE"/>
    <property type="match status" value="1"/>
</dbReference>
<dbReference type="CDD" id="cd02440">
    <property type="entry name" value="AdoMet_MTases"/>
    <property type="match status" value="1"/>
</dbReference>
<feature type="binding site" evidence="4">
    <location>
        <position position="338"/>
    </location>
    <ligand>
        <name>S-adenosyl-L-methionine</name>
        <dbReference type="ChEBI" id="CHEBI:59789"/>
    </ligand>
</feature>
<dbReference type="Pfam" id="PF05958">
    <property type="entry name" value="tRNA_U5-meth_tr"/>
    <property type="match status" value="1"/>
</dbReference>
<evidence type="ECO:0000256" key="2">
    <source>
        <dbReference type="ARBA" id="ARBA00022679"/>
    </source>
</evidence>
<keyword evidence="8" id="KW-1185">Reference proteome</keyword>
<organism evidence="7 8">
    <name type="scientific">Facklamia lactis</name>
    <dbReference type="NCBI Taxonomy" id="2749967"/>
    <lineage>
        <taxon>Bacteria</taxon>
        <taxon>Bacillati</taxon>
        <taxon>Bacillota</taxon>
        <taxon>Bacilli</taxon>
        <taxon>Lactobacillales</taxon>
        <taxon>Aerococcaceae</taxon>
        <taxon>Facklamia</taxon>
    </lineage>
</organism>
<evidence type="ECO:0000313" key="8">
    <source>
        <dbReference type="Proteomes" id="UP000721415"/>
    </source>
</evidence>
<feature type="binding site" evidence="4">
    <location>
        <position position="288"/>
    </location>
    <ligand>
        <name>S-adenosyl-L-methionine</name>
        <dbReference type="ChEBI" id="CHEBI:59789"/>
    </ligand>
</feature>
<dbReference type="InterPro" id="IPR012340">
    <property type="entry name" value="NA-bd_OB-fold"/>
</dbReference>
<dbReference type="PROSITE" id="PS51687">
    <property type="entry name" value="SAM_MT_RNA_M5U"/>
    <property type="match status" value="1"/>
</dbReference>
<reference evidence="7 8" key="1">
    <citation type="submission" date="2020-07" db="EMBL/GenBank/DDBJ databases">
        <title>Facklamia lactis sp. nov., isolated from raw milk.</title>
        <authorList>
            <person name="Doll E.V."/>
            <person name="Huptas C."/>
            <person name="Staib L."/>
            <person name="Wenning M."/>
            <person name="Scherer S."/>
        </authorList>
    </citation>
    <scope>NUCLEOTIDE SEQUENCE [LARGE SCALE GENOMIC DNA]</scope>
    <source>
        <strain evidence="7 8">DSM 111018</strain>
    </source>
</reference>
<dbReference type="InterPro" id="IPR030390">
    <property type="entry name" value="MeTrfase_TrmA_AS"/>
</dbReference>
<name>A0ABS0LQ48_9LACT</name>
<evidence type="ECO:0000313" key="7">
    <source>
        <dbReference type="EMBL" id="MBG9986285.1"/>
    </source>
</evidence>
<feature type="active site" evidence="5">
    <location>
        <position position="413"/>
    </location>
</feature>
<feature type="active site" description="Nucleophile" evidence="4">
    <location>
        <position position="413"/>
    </location>
</feature>
<evidence type="ECO:0000256" key="3">
    <source>
        <dbReference type="ARBA" id="ARBA00022691"/>
    </source>
</evidence>